<evidence type="ECO:0000256" key="2">
    <source>
        <dbReference type="SAM" id="MobiDB-lite"/>
    </source>
</evidence>
<evidence type="ECO:0000313" key="4">
    <source>
        <dbReference type="Proteomes" id="UP001482513"/>
    </source>
</evidence>
<feature type="compositionally biased region" description="Polar residues" evidence="2">
    <location>
        <begin position="434"/>
        <end position="446"/>
    </location>
</feature>
<evidence type="ECO:0000256" key="1">
    <source>
        <dbReference type="SAM" id="Coils"/>
    </source>
</evidence>
<protein>
    <submittedName>
        <fullName evidence="3">NHLP bacteriocin system secretion protein</fullName>
    </submittedName>
</protein>
<keyword evidence="1" id="KW-0175">Coiled coil</keyword>
<dbReference type="SUPFAM" id="SSF57997">
    <property type="entry name" value="Tropomyosin"/>
    <property type="match status" value="1"/>
</dbReference>
<feature type="region of interest" description="Disordered" evidence="2">
    <location>
        <begin position="434"/>
        <end position="454"/>
    </location>
</feature>
<dbReference type="SUPFAM" id="SSF51230">
    <property type="entry name" value="Single hybrid motif"/>
    <property type="match status" value="1"/>
</dbReference>
<dbReference type="Gene3D" id="1.10.287.470">
    <property type="entry name" value="Helix hairpin bin"/>
    <property type="match status" value="1"/>
</dbReference>
<dbReference type="Gene3D" id="2.40.50.100">
    <property type="match status" value="1"/>
</dbReference>
<sequence>MVPAKHSNLFRPQALERSASPEQLDQLVQVVSPKRWLALTALGLLVSAGAAWSVLGQIPLTVTGQGVLVYPSDVVTAQSPGAGPLRSIEVKPGDWVKAGDILAVLDQSEIETQLRLAQEKLTQLQIQDQTAQRLNSERSGLDEGAIAQQRRALEQNLRSQQSLTPTLQARAEESLRQERRTLQQRLTTLQARLPIYQTRWENWQRLADEGAMSQEEVLSVQLEYQELQNEVNDVETQLESLDLRDTEAQRDYLDNLNRIADLQAQLQDLDARAATQREQDSTTLAQRQKEIKDTEATIAQLTEQLGRNRTIASNHDGQVIEVMAQPGQRLDPGMPVAMIAAQDSNTPLTSVAFLPVSDGKKISVGMTLQATPTTVKREEYGGILGTVDEVSSFPVTQAGAARLVGHPDILPGIMGEGPHIAVFATLQTDYSPNNPSRLRWSASPQGPDQPMTPGMTTTVRITVEKRRPISYVLPILKQWAGFGDEPVKGVDG</sequence>
<dbReference type="EMBL" id="JAMPKX010000010">
    <property type="protein sequence ID" value="MEP0949155.1"/>
    <property type="molecule type" value="Genomic_DNA"/>
</dbReference>
<dbReference type="RefSeq" id="WP_190694218.1">
    <property type="nucleotide sequence ID" value="NZ_JAMPKX010000010.1"/>
</dbReference>
<proteinExistence type="predicted"/>
<dbReference type="PANTHER" id="PTHR30386:SF28">
    <property type="entry name" value="EXPORTED PROTEIN"/>
    <property type="match status" value="1"/>
</dbReference>
<dbReference type="InterPro" id="IPR050739">
    <property type="entry name" value="MFP"/>
</dbReference>
<dbReference type="InterPro" id="IPR011053">
    <property type="entry name" value="Single_hybrid_motif"/>
</dbReference>
<dbReference type="InterPro" id="IPR022275">
    <property type="entry name" value="NHPM_bacteriocin_SS_HylD"/>
</dbReference>
<dbReference type="PANTHER" id="PTHR30386">
    <property type="entry name" value="MEMBRANE FUSION SUBUNIT OF EMRAB-TOLC MULTIDRUG EFFLUX PUMP"/>
    <property type="match status" value="1"/>
</dbReference>
<gene>
    <name evidence="3" type="ORF">NC992_19910</name>
</gene>
<dbReference type="PRINTS" id="PR01490">
    <property type="entry name" value="RTXTOXIND"/>
</dbReference>
<comment type="caution">
    <text evidence="3">The sequence shown here is derived from an EMBL/GenBank/DDBJ whole genome shotgun (WGS) entry which is preliminary data.</text>
</comment>
<reference evidence="3 4" key="1">
    <citation type="submission" date="2022-04" db="EMBL/GenBank/DDBJ databases">
        <title>Positive selection, recombination, and allopatry shape intraspecific diversity of widespread and dominant cyanobacteria.</title>
        <authorList>
            <person name="Wei J."/>
            <person name="Shu W."/>
            <person name="Hu C."/>
        </authorList>
    </citation>
    <scope>NUCLEOTIDE SEQUENCE [LARGE SCALE GENOMIC DNA]</scope>
    <source>
        <strain evidence="3 4">DQ-A4</strain>
    </source>
</reference>
<dbReference type="Proteomes" id="UP001482513">
    <property type="component" value="Unassembled WGS sequence"/>
</dbReference>
<dbReference type="NCBIfam" id="TIGR03794">
    <property type="entry name" value="NHLM_micro_HlyD"/>
    <property type="match status" value="1"/>
</dbReference>
<name>A0ABV0K8T7_9CYAN</name>
<feature type="coiled-coil region" evidence="1">
    <location>
        <begin position="217"/>
        <end position="304"/>
    </location>
</feature>
<accession>A0ABV0K8T7</accession>
<evidence type="ECO:0000313" key="3">
    <source>
        <dbReference type="EMBL" id="MEP0949155.1"/>
    </source>
</evidence>
<keyword evidence="4" id="KW-1185">Reference proteome</keyword>
<organism evidence="3 4">
    <name type="scientific">Leptolyngbya subtilissima DQ-A4</name>
    <dbReference type="NCBI Taxonomy" id="2933933"/>
    <lineage>
        <taxon>Bacteria</taxon>
        <taxon>Bacillati</taxon>
        <taxon>Cyanobacteriota</taxon>
        <taxon>Cyanophyceae</taxon>
        <taxon>Leptolyngbyales</taxon>
        <taxon>Leptolyngbyaceae</taxon>
        <taxon>Leptolyngbya group</taxon>
        <taxon>Leptolyngbya</taxon>
    </lineage>
</organism>